<protein>
    <submittedName>
        <fullName evidence="6">Salicylate carboxymethyltransferase-like</fullName>
    </submittedName>
</protein>
<dbReference type="InterPro" id="IPR005299">
    <property type="entry name" value="MeTrfase_7"/>
</dbReference>
<evidence type="ECO:0000256" key="3">
    <source>
        <dbReference type="ARBA" id="ARBA00022723"/>
    </source>
</evidence>
<evidence type="ECO:0000256" key="1">
    <source>
        <dbReference type="ARBA" id="ARBA00022603"/>
    </source>
</evidence>
<keyword evidence="3" id="KW-0479">Metal-binding</keyword>
<keyword evidence="4" id="KW-0460">Magnesium</keyword>
<evidence type="ECO:0000256" key="4">
    <source>
        <dbReference type="ARBA" id="ARBA00022842"/>
    </source>
</evidence>
<dbReference type="InterPro" id="IPR029063">
    <property type="entry name" value="SAM-dependent_MTases_sf"/>
</dbReference>
<reference evidence="5" key="1">
    <citation type="journal article" date="2020" name="Plant Biotechnol. J.">
        <title>The pomegranate (Punica granatum L.) draft genome dissects genetic divergence between soft- and hard-seeded cultivars.</title>
        <authorList>
            <person name="Luo X."/>
            <person name="Li H."/>
            <person name="Wu Z."/>
            <person name="Yao W."/>
            <person name="Zhao P."/>
            <person name="Cao D."/>
            <person name="Yu H."/>
            <person name="Li K."/>
            <person name="Poudel K."/>
            <person name="Zhao D."/>
            <person name="Zhang F."/>
            <person name="Xia X."/>
            <person name="Chen L."/>
            <person name="Wang Q."/>
            <person name="Jing D."/>
            <person name="Cao S."/>
        </authorList>
    </citation>
    <scope>NUCLEOTIDE SEQUENCE [LARGE SCALE GENOMIC DNA]</scope>
    <source>
        <strain evidence="5">cv. Tunisia</strain>
    </source>
</reference>
<evidence type="ECO:0000256" key="2">
    <source>
        <dbReference type="ARBA" id="ARBA00022679"/>
    </source>
</evidence>
<organism evidence="5 6">
    <name type="scientific">Punica granatum</name>
    <name type="common">Pomegranate</name>
    <dbReference type="NCBI Taxonomy" id="22663"/>
    <lineage>
        <taxon>Eukaryota</taxon>
        <taxon>Viridiplantae</taxon>
        <taxon>Streptophyta</taxon>
        <taxon>Embryophyta</taxon>
        <taxon>Tracheophyta</taxon>
        <taxon>Spermatophyta</taxon>
        <taxon>Magnoliopsida</taxon>
        <taxon>eudicotyledons</taxon>
        <taxon>Gunneridae</taxon>
        <taxon>Pentapetalae</taxon>
        <taxon>rosids</taxon>
        <taxon>malvids</taxon>
        <taxon>Myrtales</taxon>
        <taxon>Lythraceae</taxon>
        <taxon>Punica</taxon>
    </lineage>
</organism>
<dbReference type="Proteomes" id="UP000515151">
    <property type="component" value="Chromosome 3"/>
</dbReference>
<name>A0A6P8CQM0_PUNGR</name>
<dbReference type="Pfam" id="PF03492">
    <property type="entry name" value="Methyltransf_7"/>
    <property type="match status" value="1"/>
</dbReference>
<dbReference type="Gene3D" id="1.10.1200.270">
    <property type="entry name" value="Methyltransferase, alpha-helical capping domain"/>
    <property type="match status" value="1"/>
</dbReference>
<dbReference type="SUPFAM" id="SSF53335">
    <property type="entry name" value="S-adenosyl-L-methionine-dependent methyltransferases"/>
    <property type="match status" value="1"/>
</dbReference>
<accession>A0A6P8CQM0</accession>
<dbReference type="GO" id="GO:0008168">
    <property type="term" value="F:methyltransferase activity"/>
    <property type="evidence" value="ECO:0007669"/>
    <property type="project" value="UniProtKB-KW"/>
</dbReference>
<dbReference type="GO" id="GO:0032259">
    <property type="term" value="P:methylation"/>
    <property type="evidence" value="ECO:0007669"/>
    <property type="project" value="UniProtKB-KW"/>
</dbReference>
<proteinExistence type="predicted"/>
<dbReference type="PANTHER" id="PTHR31009">
    <property type="entry name" value="S-ADENOSYL-L-METHIONINE:CARBOXYL METHYLTRANSFERASE FAMILY PROTEIN"/>
    <property type="match status" value="1"/>
</dbReference>
<dbReference type="RefSeq" id="XP_031384584.1">
    <property type="nucleotide sequence ID" value="XM_031528724.1"/>
</dbReference>
<dbReference type="InterPro" id="IPR042086">
    <property type="entry name" value="MeTrfase_capping"/>
</dbReference>
<reference evidence="6" key="2">
    <citation type="submission" date="2025-08" db="UniProtKB">
        <authorList>
            <consortium name="RefSeq"/>
        </authorList>
    </citation>
    <scope>IDENTIFICATION</scope>
    <source>
        <tissue evidence="6">Leaf</tissue>
    </source>
</reference>
<dbReference type="GeneID" id="116198554"/>
<dbReference type="OrthoDB" id="1523883at2759"/>
<evidence type="ECO:0000313" key="6">
    <source>
        <dbReference type="RefSeq" id="XP_031384584.1"/>
    </source>
</evidence>
<gene>
    <name evidence="6" type="primary">LOC116198554</name>
</gene>
<dbReference type="AlphaFoldDB" id="A0A6P8CQM0"/>
<keyword evidence="1" id="KW-0489">Methyltransferase</keyword>
<keyword evidence="2" id="KW-0808">Transferase</keyword>
<dbReference type="GO" id="GO:0046872">
    <property type="term" value="F:metal ion binding"/>
    <property type="evidence" value="ECO:0007669"/>
    <property type="project" value="UniProtKB-KW"/>
</dbReference>
<dbReference type="Gene3D" id="3.40.50.150">
    <property type="entry name" value="Vaccinia Virus protein VP39"/>
    <property type="match status" value="1"/>
</dbReference>
<evidence type="ECO:0000313" key="5">
    <source>
        <dbReference type="Proteomes" id="UP000515151"/>
    </source>
</evidence>
<keyword evidence="5" id="KW-1185">Reference proteome</keyword>
<sequence length="366" mass="41263">MEVMKVLHMNGGVGETSYASNSLVQRKVISMTRPIMEEAITALYLSILPRPTTLAIVDLGCSSGPNTLYVVSEVIRAVENIRREMGHNEPPEYQVFLNDLPGNDFNAIFRALPRSTEKQGQCFFTGVPGSFYDRLFPSKSLHFVHSSYSLQWLSQVPEGLEGNKGNIYMASSSPRSVIDAYYQQFQDDFSLFLKHRAQELVSGGHMVLTILGRRSEDPSSSECCCIWELLAMALNEKVSEGLIEEEKMNSFNIPQYTPSQLEVKAEVLKEGSFSINRLEVSEVNWSVNKKTTEYNGHQSRNGNLHGEGYSVAMCMRAVAEPMLISHFGEGIIEDVFRRYRMLIEDRMAKEKTEFINVTLSLTRNPA</sequence>